<comment type="caution">
    <text evidence="5">The sequence shown here is derived from an EMBL/GenBank/DDBJ whole genome shotgun (WGS) entry which is preliminary data.</text>
</comment>
<dbReference type="GO" id="GO:0019509">
    <property type="term" value="P:L-methionine salvage from methylthioadenosine"/>
    <property type="evidence" value="ECO:0007669"/>
    <property type="project" value="UniProtKB-UniRule"/>
</dbReference>
<dbReference type="GO" id="GO:0005737">
    <property type="term" value="C:cytoplasm"/>
    <property type="evidence" value="ECO:0007669"/>
    <property type="project" value="UniProtKB-SubCell"/>
</dbReference>
<dbReference type="InterPro" id="IPR005251">
    <property type="entry name" value="IF-M1Pi"/>
</dbReference>
<dbReference type="Pfam" id="PF01008">
    <property type="entry name" value="IF-2B"/>
    <property type="match status" value="1"/>
</dbReference>
<comment type="subcellular location">
    <subcellularLocation>
        <location evidence="4">Cytoplasm</location>
    </subcellularLocation>
    <subcellularLocation>
        <location evidence="4">Nucleus</location>
    </subcellularLocation>
</comment>
<dbReference type="NCBIfam" id="TIGR00512">
    <property type="entry name" value="salvage_mtnA"/>
    <property type="match status" value="1"/>
</dbReference>
<dbReference type="InterPro" id="IPR027363">
    <property type="entry name" value="M1Pi_N"/>
</dbReference>
<dbReference type="OrthoDB" id="2461at2759"/>
<comment type="similarity">
    <text evidence="4">Belongs to the eIF-2B alpha/beta/delta subunits family. MtnA subfamily.</text>
</comment>
<evidence type="ECO:0000256" key="2">
    <source>
        <dbReference type="ARBA" id="ARBA00023167"/>
    </source>
</evidence>
<feature type="site" description="Transition state stabilizer" evidence="4">
    <location>
        <position position="196"/>
    </location>
</feature>
<dbReference type="InterPro" id="IPR042529">
    <property type="entry name" value="IF_2B-like_C"/>
</dbReference>
<reference evidence="5" key="1">
    <citation type="submission" date="2021-03" db="EMBL/GenBank/DDBJ databases">
        <authorList>
            <person name="Tagirdzhanova G."/>
        </authorList>
    </citation>
    <scope>NUCLEOTIDE SEQUENCE</scope>
</reference>
<dbReference type="PANTHER" id="PTHR43475">
    <property type="entry name" value="METHYLTHIORIBOSE-1-PHOSPHATE ISOMERASE"/>
    <property type="match status" value="1"/>
</dbReference>
<dbReference type="NCBIfam" id="TIGR00524">
    <property type="entry name" value="eIF-2B_rel"/>
    <property type="match status" value="1"/>
</dbReference>
<accession>A0A8H3IFD5</accession>
<proteinExistence type="inferred from homology"/>
<dbReference type="Proteomes" id="UP000664169">
    <property type="component" value="Unassembled WGS sequence"/>
</dbReference>
<evidence type="ECO:0000256" key="4">
    <source>
        <dbReference type="HAMAP-Rule" id="MF_03119"/>
    </source>
</evidence>
<dbReference type="InterPro" id="IPR000649">
    <property type="entry name" value="IF-2B-related"/>
</dbReference>
<dbReference type="UniPathway" id="UPA00904">
    <property type="reaction ID" value="UER00874"/>
</dbReference>
<organism evidence="5 6">
    <name type="scientific">Gomphillus americanus</name>
    <dbReference type="NCBI Taxonomy" id="1940652"/>
    <lineage>
        <taxon>Eukaryota</taxon>
        <taxon>Fungi</taxon>
        <taxon>Dikarya</taxon>
        <taxon>Ascomycota</taxon>
        <taxon>Pezizomycotina</taxon>
        <taxon>Lecanoromycetes</taxon>
        <taxon>OSLEUM clade</taxon>
        <taxon>Ostropomycetidae</taxon>
        <taxon>Ostropales</taxon>
        <taxon>Graphidaceae</taxon>
        <taxon>Gomphilloideae</taxon>
        <taxon>Gomphillus</taxon>
    </lineage>
</organism>
<dbReference type="EC" id="5.3.1.23" evidence="4"/>
<comment type="catalytic activity">
    <reaction evidence="4">
        <text>5-(methylsulfanyl)-alpha-D-ribose 1-phosphate = 5-(methylsulfanyl)-D-ribulose 1-phosphate</text>
        <dbReference type="Rhea" id="RHEA:19989"/>
        <dbReference type="ChEBI" id="CHEBI:58533"/>
        <dbReference type="ChEBI" id="CHEBI:58548"/>
        <dbReference type="EC" id="5.3.1.23"/>
    </reaction>
</comment>
<dbReference type="PANTHER" id="PTHR43475:SF1">
    <property type="entry name" value="METHYLTHIORIBOSE-1-PHOSPHATE ISOMERASE"/>
    <property type="match status" value="1"/>
</dbReference>
<dbReference type="GO" id="GO:0046523">
    <property type="term" value="F:S-methyl-5-thioribose-1-phosphate isomerase activity"/>
    <property type="evidence" value="ECO:0007669"/>
    <property type="project" value="UniProtKB-UniRule"/>
</dbReference>
<dbReference type="Gene3D" id="3.40.50.10470">
    <property type="entry name" value="Translation initiation factor eif-2b, domain 2"/>
    <property type="match status" value="1"/>
</dbReference>
<dbReference type="HAMAP" id="MF_01678">
    <property type="entry name" value="Salvage_MtnA"/>
    <property type="match status" value="1"/>
</dbReference>
<evidence type="ECO:0000313" key="6">
    <source>
        <dbReference type="Proteomes" id="UP000664169"/>
    </source>
</evidence>
<dbReference type="FunFam" id="1.20.120.420:FF:000003">
    <property type="entry name" value="Methylthioribose-1-phosphate isomerase"/>
    <property type="match status" value="1"/>
</dbReference>
<keyword evidence="4" id="KW-0539">Nucleus</keyword>
<evidence type="ECO:0000313" key="5">
    <source>
        <dbReference type="EMBL" id="CAF9916508.1"/>
    </source>
</evidence>
<sequence length="431" mass="45307">MSSPSSAPSAPLSDSLQAILYTPSSSKPASLKILNQLLLPHQTVYIPITSAADAFTAIKSMAVRGAPAIAIVAALSLAVEAEGEMARLASKTSDSTSIPTEAVDVAASINGKLRYLLGSRPTAVNLAEAVGKLARVVDGAVERGADGDGVRKAYVEAAERMLVLDVQDNTAIGERGAEWIRAGHEKRRKLRVLTHCNTGSLATAGYGTALGIVRSLYGKGLLEHACYTETRPYNQGSRLTGYELLHDGIPCTLITDSMAAALMQKLHSEGDSLAAVIVGADRVALNGDTANKIGTYALAVLARFHGVKFVVAAPRTTIDLATPSGKEIVIEERPPDEMLSVKGPQVLTGSGTAIDIKNITSISTAALGTQCWNPAFDVTPAELIDAIVTEVGVAEKNDQGKFDLQHLFSISEVKQDIESGQKEMPDPKEGP</sequence>
<feature type="active site" description="Proton donor" evidence="4">
    <location>
        <position position="281"/>
    </location>
</feature>
<name>A0A8H3IFD5_9LECA</name>
<dbReference type="GO" id="GO:0005634">
    <property type="term" value="C:nucleus"/>
    <property type="evidence" value="ECO:0007669"/>
    <property type="project" value="UniProtKB-SubCell"/>
</dbReference>
<dbReference type="Gene3D" id="1.20.120.420">
    <property type="entry name" value="translation initiation factor eif-2b, domain 1"/>
    <property type="match status" value="1"/>
</dbReference>
<keyword evidence="2 4" id="KW-0486">Methionine biosynthesis</keyword>
<dbReference type="AlphaFoldDB" id="A0A8H3IFD5"/>
<keyword evidence="6" id="KW-1185">Reference proteome</keyword>
<dbReference type="FunFam" id="3.40.50.10470:FF:000006">
    <property type="entry name" value="Methylthioribose-1-phosphate isomerase"/>
    <property type="match status" value="1"/>
</dbReference>
<evidence type="ECO:0000256" key="1">
    <source>
        <dbReference type="ARBA" id="ARBA00022605"/>
    </source>
</evidence>
<gene>
    <name evidence="4" type="primary">MRI1</name>
    <name evidence="5" type="ORF">GOMPHAMPRED_001030</name>
</gene>
<dbReference type="NCBIfam" id="NF004326">
    <property type="entry name" value="PRK05720.1"/>
    <property type="match status" value="1"/>
</dbReference>
<dbReference type="EMBL" id="CAJPDQ010000011">
    <property type="protein sequence ID" value="CAF9916508.1"/>
    <property type="molecule type" value="Genomic_DNA"/>
</dbReference>
<keyword evidence="1 4" id="KW-0028">Amino-acid biosynthesis</keyword>
<comment type="pathway">
    <text evidence="4">Amino-acid biosynthesis; L-methionine biosynthesis via salvage pathway; L-methionine from S-methyl-5-thio-alpha-D-ribose 1-phosphate: step 1/6.</text>
</comment>
<dbReference type="SUPFAM" id="SSF100950">
    <property type="entry name" value="NagB/RpiA/CoA transferase-like"/>
    <property type="match status" value="1"/>
</dbReference>
<protein>
    <recommendedName>
        <fullName evidence="4">Methylthioribose-1-phosphate isomerase</fullName>
        <shortName evidence="4">M1Pi</shortName>
        <shortName evidence="4">MTR-1-P isomerase</shortName>
        <ecNumber evidence="4">5.3.1.23</ecNumber>
    </recommendedName>
    <alternativeName>
        <fullName evidence="4">S-methyl-5-thioribose-1-phosphate isomerase</fullName>
    </alternativeName>
    <alternativeName>
        <fullName evidence="4">Translation initiation factor eIF-2B subunit alpha/beta/delta-like protein</fullName>
    </alternativeName>
</protein>
<dbReference type="InterPro" id="IPR011559">
    <property type="entry name" value="Initiation_fac_2B_a/b/d"/>
</dbReference>
<comment type="function">
    <text evidence="4">Catalyzes the interconversion of methylthioribose-1-phosphate (MTR-1-P) into methylthioribulose-1-phosphate (MTRu-1-P).</text>
</comment>
<evidence type="ECO:0000256" key="3">
    <source>
        <dbReference type="ARBA" id="ARBA00023235"/>
    </source>
</evidence>
<keyword evidence="3 4" id="KW-0413">Isomerase</keyword>
<keyword evidence="4" id="KW-0963">Cytoplasm</keyword>
<dbReference type="InterPro" id="IPR037171">
    <property type="entry name" value="NagB/RpiA_transferase-like"/>
</dbReference>